<sequence>METCRSPKSNSRGSLSNTRTHVSVGSSSFKVHRNLAVVGSTETHSSKTRHRTMFRGLFSILIWSKEYYKSAEGLSPSSSRVFGHGGRKQAVDSMLRRPPGPKARTCAYPNRKMSVELLGMPSVPPLSSSEEIAINL</sequence>
<dbReference type="AlphaFoldDB" id="A0A444GIF2"/>
<gene>
    <name evidence="1" type="ORF">BHM03_00002437</name>
</gene>
<dbReference type="Proteomes" id="UP000290560">
    <property type="component" value="Unassembled WGS sequence"/>
</dbReference>
<organism evidence="1">
    <name type="scientific">Ensete ventricosum</name>
    <name type="common">Abyssinian banana</name>
    <name type="synonym">Musa ensete</name>
    <dbReference type="NCBI Taxonomy" id="4639"/>
    <lineage>
        <taxon>Eukaryota</taxon>
        <taxon>Viridiplantae</taxon>
        <taxon>Streptophyta</taxon>
        <taxon>Embryophyta</taxon>
        <taxon>Tracheophyta</taxon>
        <taxon>Spermatophyta</taxon>
        <taxon>Magnoliopsida</taxon>
        <taxon>Liliopsida</taxon>
        <taxon>Zingiberales</taxon>
        <taxon>Musaceae</taxon>
        <taxon>Ensete</taxon>
    </lineage>
</organism>
<proteinExistence type="predicted"/>
<dbReference type="EMBL" id="KV875476">
    <property type="protein sequence ID" value="RZR70936.1"/>
    <property type="molecule type" value="Genomic_DNA"/>
</dbReference>
<protein>
    <submittedName>
        <fullName evidence="1">Uncharacterized protein</fullName>
    </submittedName>
</protein>
<name>A0A444GIF2_ENSVE</name>
<reference evidence="1" key="1">
    <citation type="journal article" date="2018" name="Data Brief">
        <title>Genome sequence data from 17 accessions of Ensete ventricosum, a staple food crop for millions in Ethiopia.</title>
        <authorList>
            <person name="Yemataw Z."/>
            <person name="Muzemil S."/>
            <person name="Ambachew D."/>
            <person name="Tripathi L."/>
            <person name="Tesfaye K."/>
            <person name="Chala A."/>
            <person name="Farbos A."/>
            <person name="O'Neill P."/>
            <person name="Moore K."/>
            <person name="Grant M."/>
            <person name="Studholme D.J."/>
        </authorList>
    </citation>
    <scope>NUCLEOTIDE SEQUENCE [LARGE SCALE GENOMIC DNA]</scope>
    <source>
        <tissue evidence="1">Leaf</tissue>
    </source>
</reference>
<accession>A0A444GIF2</accession>
<evidence type="ECO:0000313" key="1">
    <source>
        <dbReference type="EMBL" id="RZR70936.1"/>
    </source>
</evidence>